<evidence type="ECO:0000313" key="1">
    <source>
        <dbReference type="EMBL" id="KQL60797.1"/>
    </source>
</evidence>
<protein>
    <submittedName>
        <fullName evidence="1">Uncharacterized protein</fullName>
    </submittedName>
</protein>
<dbReference type="Proteomes" id="UP000051836">
    <property type="component" value="Unassembled WGS sequence"/>
</dbReference>
<reference evidence="1 2" key="1">
    <citation type="submission" date="2015-10" db="EMBL/GenBank/DDBJ databases">
        <authorList>
            <person name="Gilbert D.G."/>
        </authorList>
    </citation>
    <scope>NUCLEOTIDE SEQUENCE [LARGE SCALE GENOMIC DNA]</scope>
    <source>
        <strain evidence="1">FVVF132</strain>
    </source>
</reference>
<comment type="caution">
    <text evidence="1">The sequence shown here is derived from an EMBL/GenBank/DDBJ whole genome shotgun (WGS) entry which is preliminary data.</text>
</comment>
<name>A0A0Q3XAB8_AMAAE</name>
<gene>
    <name evidence="1" type="ORF">AAES_04513</name>
</gene>
<evidence type="ECO:0000313" key="2">
    <source>
        <dbReference type="Proteomes" id="UP000051836"/>
    </source>
</evidence>
<keyword evidence="2" id="KW-1185">Reference proteome</keyword>
<proteinExistence type="predicted"/>
<organism evidence="1 2">
    <name type="scientific">Amazona aestiva</name>
    <name type="common">Blue-fronted Amazon parrot</name>
    <dbReference type="NCBI Taxonomy" id="12930"/>
    <lineage>
        <taxon>Eukaryota</taxon>
        <taxon>Metazoa</taxon>
        <taxon>Chordata</taxon>
        <taxon>Craniata</taxon>
        <taxon>Vertebrata</taxon>
        <taxon>Euteleostomi</taxon>
        <taxon>Archelosauria</taxon>
        <taxon>Archosauria</taxon>
        <taxon>Dinosauria</taxon>
        <taxon>Saurischia</taxon>
        <taxon>Theropoda</taxon>
        <taxon>Coelurosauria</taxon>
        <taxon>Aves</taxon>
        <taxon>Neognathae</taxon>
        <taxon>Neoaves</taxon>
        <taxon>Telluraves</taxon>
        <taxon>Australaves</taxon>
        <taxon>Psittaciformes</taxon>
        <taxon>Psittacidae</taxon>
        <taxon>Amazona</taxon>
    </lineage>
</organism>
<sequence>MRPLRKEPGVESSFQKLNVEMYEEALPLFPEVVALNGINASGPSNVKDWILPYMTERCDTYNGGKIKRDFVQPYCWLSAWVQSVGAKVSIKGELLVLERQIPGSQFRPNNSKQHQHGEKDMHQLKKTCREKQMTQETRNRIRRFSWLEDWCSHHFGNCQQHPQDSTAFAEQAAAEMIMSNQHAVLSFPCLMILTLGELF</sequence>
<dbReference type="AlphaFoldDB" id="A0A0Q3XAB8"/>
<dbReference type="EMBL" id="LMAW01000094">
    <property type="protein sequence ID" value="KQL60797.1"/>
    <property type="molecule type" value="Genomic_DNA"/>
</dbReference>
<accession>A0A0Q3XAB8</accession>